<evidence type="ECO:0000259" key="3">
    <source>
        <dbReference type="PROSITE" id="PS51294"/>
    </source>
</evidence>
<dbReference type="Proteomes" id="UP000613740">
    <property type="component" value="Unassembled WGS sequence"/>
</dbReference>
<proteinExistence type="predicted"/>
<dbReference type="InterPro" id="IPR017930">
    <property type="entry name" value="Myb_dom"/>
</dbReference>
<dbReference type="PROSITE" id="PS51294">
    <property type="entry name" value="HTH_MYB"/>
    <property type="match status" value="1"/>
</dbReference>
<dbReference type="InterPro" id="IPR001005">
    <property type="entry name" value="SANT/Myb"/>
</dbReference>
<dbReference type="PROSITE" id="PS50090">
    <property type="entry name" value="MYB_LIKE"/>
    <property type="match status" value="1"/>
</dbReference>
<dbReference type="Gene3D" id="1.10.10.60">
    <property type="entry name" value="Homeodomain-like"/>
    <property type="match status" value="1"/>
</dbReference>
<feature type="region of interest" description="Disordered" evidence="1">
    <location>
        <begin position="214"/>
        <end position="470"/>
    </location>
</feature>
<feature type="compositionally biased region" description="Low complexity" evidence="1">
    <location>
        <begin position="398"/>
        <end position="430"/>
    </location>
</feature>
<gene>
    <name evidence="4" type="ORF">HYH02_007601</name>
</gene>
<evidence type="ECO:0000256" key="1">
    <source>
        <dbReference type="SAM" id="MobiDB-lite"/>
    </source>
</evidence>
<dbReference type="EMBL" id="JAEHOD010000022">
    <property type="protein sequence ID" value="KAG2447271.1"/>
    <property type="molecule type" value="Genomic_DNA"/>
</dbReference>
<evidence type="ECO:0000259" key="2">
    <source>
        <dbReference type="PROSITE" id="PS50090"/>
    </source>
</evidence>
<evidence type="ECO:0008006" key="6">
    <source>
        <dbReference type="Google" id="ProtNLM"/>
    </source>
</evidence>
<evidence type="ECO:0000313" key="4">
    <source>
        <dbReference type="EMBL" id="KAG2447271.1"/>
    </source>
</evidence>
<comment type="caution">
    <text evidence="4">The sequence shown here is derived from an EMBL/GenBank/DDBJ whole genome shotgun (WGS) entry which is preliminary data.</text>
</comment>
<feature type="compositionally biased region" description="Acidic residues" evidence="1">
    <location>
        <begin position="374"/>
        <end position="386"/>
    </location>
</feature>
<dbReference type="AlphaFoldDB" id="A0A835WHI0"/>
<evidence type="ECO:0000313" key="5">
    <source>
        <dbReference type="Proteomes" id="UP000613740"/>
    </source>
</evidence>
<organism evidence="4 5">
    <name type="scientific">Chlamydomonas schloesseri</name>
    <dbReference type="NCBI Taxonomy" id="2026947"/>
    <lineage>
        <taxon>Eukaryota</taxon>
        <taxon>Viridiplantae</taxon>
        <taxon>Chlorophyta</taxon>
        <taxon>core chlorophytes</taxon>
        <taxon>Chlorophyceae</taxon>
        <taxon>CS clade</taxon>
        <taxon>Chlamydomonadales</taxon>
        <taxon>Chlamydomonadaceae</taxon>
        <taxon>Chlamydomonas</taxon>
    </lineage>
</organism>
<feature type="region of interest" description="Disordered" evidence="1">
    <location>
        <begin position="157"/>
        <end position="200"/>
    </location>
</feature>
<sequence>MAKKQYKQIRFKLKLGTGVDWEALGPIPEPFPLCIDAGCTTLCFKQFLSNQILDGVFDPSSLRLRLEGCARELEDTANADGPTTSTYQPKLLRLAEQGVCNGSVVQLDVCATEEEVQRYHEEAEARAEANEVADLEAAAAAYGAAVAGERQPQAATPVAAAAAGGEGPDGRPSLDAAMHTPAGTVGTFVDDDDEDEGEGDQEAAAYLQEGPQAEEGQKVLQGGQQQQPHRQHRKQGRQQQEGQRQWQHGEGQGELGDLNVAPEGEPLQAEDGEEEEEEQQWEQARGQRCDAAAAVTGAASGKWLRRRQLDFQDQTEGEEDSGLGLRQPAPQPTSRPPTQAAAAVRQQQPEQQPRPGARAHAPVGKRPRGAPAVEEFDFVSDSDDQGAEPPRQQQRTNGGAAVAAASRGAAGLPVRGAAGAAGPPSARLQPQPQPHPAPARSVGLPPSMQPAVDTGAFTGYGRGGVASPGKERATSSFWTLEEIVRLVDYVEAHGAKLWSNFLDKDPMNRTVEQVKMRWRNLKANSEKGWQEMRRVNLPVELRRRIDLIVRKTG</sequence>
<dbReference type="SMART" id="SM00717">
    <property type="entry name" value="SANT"/>
    <property type="match status" value="1"/>
</dbReference>
<dbReference type="Pfam" id="PF00249">
    <property type="entry name" value="Myb_DNA-binding"/>
    <property type="match status" value="1"/>
</dbReference>
<feature type="compositionally biased region" description="Low complexity" evidence="1">
    <location>
        <begin position="237"/>
        <end position="249"/>
    </location>
</feature>
<dbReference type="SUPFAM" id="SSF46689">
    <property type="entry name" value="Homeodomain-like"/>
    <property type="match status" value="1"/>
</dbReference>
<accession>A0A835WHI0</accession>
<keyword evidence="5" id="KW-1185">Reference proteome</keyword>
<dbReference type="CDD" id="cd00167">
    <property type="entry name" value="SANT"/>
    <property type="match status" value="1"/>
</dbReference>
<name>A0A835WHI0_9CHLO</name>
<dbReference type="OrthoDB" id="548450at2759"/>
<feature type="domain" description="Myb-like" evidence="2">
    <location>
        <begin position="470"/>
        <end position="522"/>
    </location>
</feature>
<feature type="compositionally biased region" description="Acidic residues" evidence="1">
    <location>
        <begin position="268"/>
        <end position="280"/>
    </location>
</feature>
<dbReference type="InterPro" id="IPR009057">
    <property type="entry name" value="Homeodomain-like_sf"/>
</dbReference>
<feature type="compositionally biased region" description="Low complexity" evidence="1">
    <location>
        <begin position="281"/>
        <end position="299"/>
    </location>
</feature>
<reference evidence="4" key="1">
    <citation type="journal article" date="2020" name="bioRxiv">
        <title>Comparative genomics of Chlamydomonas.</title>
        <authorList>
            <person name="Craig R.J."/>
            <person name="Hasan A.R."/>
            <person name="Ness R.W."/>
            <person name="Keightley P.D."/>
        </authorList>
    </citation>
    <scope>NUCLEOTIDE SEQUENCE</scope>
    <source>
        <strain evidence="4">CCAP 11/173</strain>
    </source>
</reference>
<feature type="compositionally biased region" description="Low complexity" evidence="1">
    <location>
        <begin position="336"/>
        <end position="359"/>
    </location>
</feature>
<feature type="domain" description="HTH myb-type" evidence="3">
    <location>
        <begin position="470"/>
        <end position="526"/>
    </location>
</feature>
<protein>
    <recommendedName>
        <fullName evidence="6">Myb-like domain-containing protein</fullName>
    </recommendedName>
</protein>
<feature type="compositionally biased region" description="Acidic residues" evidence="1">
    <location>
        <begin position="189"/>
        <end position="200"/>
    </location>
</feature>